<protein>
    <submittedName>
        <fullName evidence="1">Uncharacterized protein</fullName>
    </submittedName>
</protein>
<dbReference type="EMBL" id="CP098740">
    <property type="protein sequence ID" value="UZK54605.1"/>
    <property type="molecule type" value="Genomic_DNA"/>
</dbReference>
<proteinExistence type="predicted"/>
<dbReference type="Proteomes" id="UP001164963">
    <property type="component" value="Chromosome"/>
</dbReference>
<name>A0ABY6PQT5_9ACTN</name>
<keyword evidence="2" id="KW-1185">Reference proteome</keyword>
<organism evidence="1 2">
    <name type="scientific">Streptomyces drozdowiczii</name>
    <dbReference type="NCBI Taxonomy" id="202862"/>
    <lineage>
        <taxon>Bacteria</taxon>
        <taxon>Bacillati</taxon>
        <taxon>Actinomycetota</taxon>
        <taxon>Actinomycetes</taxon>
        <taxon>Kitasatosporales</taxon>
        <taxon>Streptomycetaceae</taxon>
        <taxon>Streptomyces</taxon>
    </lineage>
</organism>
<evidence type="ECO:0000313" key="1">
    <source>
        <dbReference type="EMBL" id="UZK54605.1"/>
    </source>
</evidence>
<gene>
    <name evidence="1" type="ORF">NEH16_11050</name>
</gene>
<accession>A0ABY6PQT5</accession>
<dbReference type="RefSeq" id="WP_265541730.1">
    <property type="nucleotide sequence ID" value="NZ_CP098740.1"/>
</dbReference>
<evidence type="ECO:0000313" key="2">
    <source>
        <dbReference type="Proteomes" id="UP001164963"/>
    </source>
</evidence>
<sequence length="130" mass="13814">MIGRRRPDPDREPSSAIHIGGDSIAPIQNVVGRDIRGVHQSASVRHTAGPEDVRDLLTAFRTELERHQQDLATAPVLRGMTETIDAQLTASPPDEGVLLQLARTLPALVVGTAVQEGGQALADAITGWIG</sequence>
<reference evidence="1" key="1">
    <citation type="journal article" date="2022" name="Front. Microbiol.">
        <title>Mirubactin C rescues the lethal effect of cell wall biosynthesis mutations in Bacillus subtilis.</title>
        <authorList>
            <person name="Kepplinger B."/>
            <person name="Wen X."/>
            <person name="Tyler A.R."/>
            <person name="Kim B.Y."/>
            <person name="Brown J."/>
            <person name="Banks P."/>
            <person name="Dashti Y."/>
            <person name="Mackenzie E.S."/>
            <person name="Wills C."/>
            <person name="Kawai Y."/>
            <person name="Waldron K.J."/>
            <person name="Allenby N.E.E."/>
            <person name="Wu L.J."/>
            <person name="Hall M.J."/>
            <person name="Errington J."/>
        </authorList>
    </citation>
    <scope>NUCLEOTIDE SEQUENCE</scope>
    <source>
        <strain evidence="1">MDA8-470</strain>
    </source>
</reference>